<keyword evidence="5" id="KW-0349">Heme</keyword>
<dbReference type="PANTHER" id="PTHR38604:SF1">
    <property type="entry name" value="PERIPLASMIC NITRATE REDUCTASE, ELECTRON TRANSFER SUBUNIT"/>
    <property type="match status" value="1"/>
</dbReference>
<evidence type="ECO:0000256" key="6">
    <source>
        <dbReference type="ARBA" id="ARBA00022723"/>
    </source>
</evidence>
<name>A0ABS2WSR9_9BACT</name>
<dbReference type="Pfam" id="PF03892">
    <property type="entry name" value="NapB"/>
    <property type="match status" value="2"/>
</dbReference>
<dbReference type="InterPro" id="IPR036280">
    <property type="entry name" value="Multihaem_cyt_sf"/>
</dbReference>
<dbReference type="RefSeq" id="WP_205459260.1">
    <property type="nucleotide sequence ID" value="NZ_JAFHKK010000016.1"/>
</dbReference>
<evidence type="ECO:0000256" key="10">
    <source>
        <dbReference type="ARBA" id="ARBA00023004"/>
    </source>
</evidence>
<dbReference type="SUPFAM" id="SSF48695">
    <property type="entry name" value="Multiheme cytochromes"/>
    <property type="match status" value="1"/>
</dbReference>
<evidence type="ECO:0000256" key="11">
    <source>
        <dbReference type="ARBA" id="ARBA00031832"/>
    </source>
</evidence>
<evidence type="ECO:0000256" key="5">
    <source>
        <dbReference type="ARBA" id="ARBA00022617"/>
    </source>
</evidence>
<comment type="similarity">
    <text evidence="2">Belongs to the NapB family.</text>
</comment>
<reference evidence="13" key="1">
    <citation type="submission" date="2021-02" db="EMBL/GenBank/DDBJ databases">
        <title>Sulfurospirillum tamanensis sp. nov.</title>
        <authorList>
            <person name="Frolova A."/>
            <person name="Merkel A."/>
            <person name="Slobodkin A."/>
        </authorList>
    </citation>
    <scope>NUCLEOTIDE SEQUENCE</scope>
    <source>
        <strain evidence="13">T05b</strain>
    </source>
</reference>
<keyword evidence="6" id="KW-0479">Metal-binding</keyword>
<dbReference type="Gene3D" id="1.10.1130.10">
    <property type="entry name" value="Flavocytochrome C3, Chain A"/>
    <property type="match status" value="1"/>
</dbReference>
<dbReference type="Proteomes" id="UP000703590">
    <property type="component" value="Unassembled WGS sequence"/>
</dbReference>
<comment type="caution">
    <text evidence="13">The sequence shown here is derived from an EMBL/GenBank/DDBJ whole genome shotgun (WGS) entry which is preliminary data.</text>
</comment>
<protein>
    <recommendedName>
        <fullName evidence="3">Periplasmic nitrate reductase, electron transfer subunit</fullName>
    </recommendedName>
    <alternativeName>
        <fullName evidence="11">Diheme cytochrome c NapB</fullName>
    </alternativeName>
</protein>
<dbReference type="EMBL" id="JAFHKK010000016">
    <property type="protein sequence ID" value="MBN2964709.1"/>
    <property type="molecule type" value="Genomic_DNA"/>
</dbReference>
<evidence type="ECO:0000256" key="8">
    <source>
        <dbReference type="ARBA" id="ARBA00022764"/>
    </source>
</evidence>
<keyword evidence="4" id="KW-0813">Transport</keyword>
<dbReference type="PROSITE" id="PS51257">
    <property type="entry name" value="PROKAR_LIPOPROTEIN"/>
    <property type="match status" value="1"/>
</dbReference>
<evidence type="ECO:0000256" key="4">
    <source>
        <dbReference type="ARBA" id="ARBA00022448"/>
    </source>
</evidence>
<keyword evidence="8" id="KW-0574">Periplasm</keyword>
<keyword evidence="10" id="KW-0408">Iron</keyword>
<evidence type="ECO:0000256" key="9">
    <source>
        <dbReference type="ARBA" id="ARBA00022982"/>
    </source>
</evidence>
<evidence type="ECO:0000256" key="7">
    <source>
        <dbReference type="ARBA" id="ARBA00022729"/>
    </source>
</evidence>
<accession>A0ABS2WSR9</accession>
<proteinExistence type="inferred from homology"/>
<sequence length="200" mass="21513">MLKQKIVLFGLALGALIVTGCAVTQQAVSEDEMGLRQTSLYAEDKTTADATNYAKTAPGESKVFARSFENVPPMIPHDVEGMLDITKEMNMCMDCHMPAMAEAVAATPVPASHLASFRPLTQYVGGEFKKDGKPVANTSDIIVVVHEREGLSMDRYTCTACHAPQSDNALIVPNRFTSVFRSEEGGATSSNLLDVLNDGI</sequence>
<keyword evidence="7 12" id="KW-0732">Signal</keyword>
<evidence type="ECO:0000313" key="14">
    <source>
        <dbReference type="Proteomes" id="UP000703590"/>
    </source>
</evidence>
<evidence type="ECO:0000313" key="13">
    <source>
        <dbReference type="EMBL" id="MBN2964709.1"/>
    </source>
</evidence>
<dbReference type="PIRSF" id="PIRSF006105">
    <property type="entry name" value="NapB"/>
    <property type="match status" value="1"/>
</dbReference>
<comment type="subcellular location">
    <subcellularLocation>
        <location evidence="1">Periplasm</location>
    </subcellularLocation>
</comment>
<evidence type="ECO:0000256" key="3">
    <source>
        <dbReference type="ARBA" id="ARBA00013773"/>
    </source>
</evidence>
<dbReference type="PANTHER" id="PTHR38604">
    <property type="entry name" value="PERIPLASMIC NITRATE REDUCTASE, ELECTRON TRANSFER SUBUNIT"/>
    <property type="match status" value="1"/>
</dbReference>
<gene>
    <name evidence="13" type="ORF">JWV37_07945</name>
</gene>
<feature type="chain" id="PRO_5046110123" description="Periplasmic nitrate reductase, electron transfer subunit" evidence="12">
    <location>
        <begin position="23"/>
        <end position="200"/>
    </location>
</feature>
<reference evidence="13" key="2">
    <citation type="submission" date="2021-02" db="EMBL/GenBank/DDBJ databases">
        <authorList>
            <person name="Merkel A.Y."/>
        </authorList>
    </citation>
    <scope>NUCLEOTIDE SEQUENCE</scope>
    <source>
        <strain evidence="13">T05b</strain>
    </source>
</reference>
<evidence type="ECO:0000256" key="2">
    <source>
        <dbReference type="ARBA" id="ARBA00007368"/>
    </source>
</evidence>
<keyword evidence="14" id="KW-1185">Reference proteome</keyword>
<feature type="signal peptide" evidence="12">
    <location>
        <begin position="1"/>
        <end position="22"/>
    </location>
</feature>
<organism evidence="13 14">
    <name type="scientific">Sulfurospirillum tamanense</name>
    <dbReference type="NCBI Taxonomy" id="2813362"/>
    <lineage>
        <taxon>Bacteria</taxon>
        <taxon>Pseudomonadati</taxon>
        <taxon>Campylobacterota</taxon>
        <taxon>Epsilonproteobacteria</taxon>
        <taxon>Campylobacterales</taxon>
        <taxon>Sulfurospirillaceae</taxon>
        <taxon>Sulfurospirillum</taxon>
    </lineage>
</organism>
<keyword evidence="9" id="KW-0249">Electron transport</keyword>
<dbReference type="InterPro" id="IPR005591">
    <property type="entry name" value="NapB"/>
</dbReference>
<evidence type="ECO:0000256" key="12">
    <source>
        <dbReference type="SAM" id="SignalP"/>
    </source>
</evidence>
<evidence type="ECO:0000256" key="1">
    <source>
        <dbReference type="ARBA" id="ARBA00004418"/>
    </source>
</evidence>